<name>A0AAD4Y706_OVIAM</name>
<feature type="region of interest" description="Disordered" evidence="1">
    <location>
        <begin position="144"/>
        <end position="186"/>
    </location>
</feature>
<keyword evidence="3" id="KW-1185">Reference proteome</keyword>
<evidence type="ECO:0000256" key="1">
    <source>
        <dbReference type="SAM" id="MobiDB-lite"/>
    </source>
</evidence>
<dbReference type="InterPro" id="IPR037614">
    <property type="entry name" value="Kazrin"/>
</dbReference>
<dbReference type="PANTHER" id="PTHR12776:SF1">
    <property type="entry name" value="KAZRIN"/>
    <property type="match status" value="1"/>
</dbReference>
<comment type="caution">
    <text evidence="2">The sequence shown here is derived from an EMBL/GenBank/DDBJ whole genome shotgun (WGS) entry which is preliminary data.</text>
</comment>
<protein>
    <submittedName>
        <fullName evidence="2">Uncharacterized protein</fullName>
    </submittedName>
</protein>
<sequence length="202" mass="21711">MFFSHLLIMKVAKICRKEVKAAEAMSILGLIVVVGISSHWIFKIRSDSDAVNMRPTERRKTLVIDSDTKGEDKTQGARESSFLLQMSGLKTTFHENQKALQAKILSMMEDNKQLALRIDGAVQSASQEVTNLRAELTATNRRLAELSGGGGPGPGPGAAASASAAADSAAANMENHQHSAQGFNRLGPARIRSDIVDPVQVE</sequence>
<gene>
    <name evidence="2" type="ORF">MG293_012975</name>
</gene>
<feature type="compositionally biased region" description="Low complexity" evidence="1">
    <location>
        <begin position="157"/>
        <end position="171"/>
    </location>
</feature>
<dbReference type="PANTHER" id="PTHR12776">
    <property type="entry name" value="KAZRIN-RELATED"/>
    <property type="match status" value="1"/>
</dbReference>
<dbReference type="EMBL" id="JAKZEL010000015">
    <property type="protein sequence ID" value="KAI4536772.1"/>
    <property type="molecule type" value="Genomic_DNA"/>
</dbReference>
<evidence type="ECO:0000313" key="3">
    <source>
        <dbReference type="Proteomes" id="UP001214576"/>
    </source>
</evidence>
<reference evidence="2" key="1">
    <citation type="submission" date="2022-03" db="EMBL/GenBank/DDBJ databases">
        <title>Genomic analyses of argali, domestic sheep and their hybrids provide insights into chromosomal evolution, heterosis and genetic basis of agronomic traits.</title>
        <authorList>
            <person name="Li M."/>
        </authorList>
    </citation>
    <scope>NUCLEOTIDE SEQUENCE</scope>
    <source>
        <strain evidence="2">CAU-MHL-2022a</strain>
        <tissue evidence="2">Skin</tissue>
    </source>
</reference>
<organism evidence="2 3">
    <name type="scientific">Ovis ammon polii</name>
    <dbReference type="NCBI Taxonomy" id="230172"/>
    <lineage>
        <taxon>Eukaryota</taxon>
        <taxon>Metazoa</taxon>
        <taxon>Chordata</taxon>
        <taxon>Craniata</taxon>
        <taxon>Vertebrata</taxon>
        <taxon>Euteleostomi</taxon>
        <taxon>Mammalia</taxon>
        <taxon>Eutheria</taxon>
        <taxon>Laurasiatheria</taxon>
        <taxon>Artiodactyla</taxon>
        <taxon>Ruminantia</taxon>
        <taxon>Pecora</taxon>
        <taxon>Bovidae</taxon>
        <taxon>Caprinae</taxon>
        <taxon>Ovis</taxon>
    </lineage>
</organism>
<accession>A0AAD4Y706</accession>
<dbReference type="AlphaFoldDB" id="A0AAD4Y706"/>
<evidence type="ECO:0000313" key="2">
    <source>
        <dbReference type="EMBL" id="KAI4536772.1"/>
    </source>
</evidence>
<proteinExistence type="predicted"/>
<dbReference type="Proteomes" id="UP001214576">
    <property type="component" value="Unassembled WGS sequence"/>
</dbReference>